<dbReference type="InterPro" id="IPR051936">
    <property type="entry name" value="Heme-iron_electron_transfer"/>
</dbReference>
<dbReference type="Gene3D" id="1.20.950.20">
    <property type="entry name" value="Transmembrane di-heme cytochromes, Chain C"/>
    <property type="match status" value="1"/>
</dbReference>
<feature type="transmembrane region" description="Helical" evidence="14">
    <location>
        <begin position="6"/>
        <end position="25"/>
    </location>
</feature>
<dbReference type="PANTHER" id="PTHR30598">
    <property type="entry name" value="NITRATE REDUCTASE PRIVATE CHAPERONE, REDOX ENZYME MATURATION PROTEIN REMP FAMILY"/>
    <property type="match status" value="1"/>
</dbReference>
<dbReference type="NCBIfam" id="TIGR00351">
    <property type="entry name" value="narI"/>
    <property type="match status" value="1"/>
</dbReference>
<evidence type="ECO:0000313" key="16">
    <source>
        <dbReference type="EMBL" id="GAJ39144.1"/>
    </source>
</evidence>
<evidence type="ECO:0000256" key="11">
    <source>
        <dbReference type="ARBA" id="ARBA00023063"/>
    </source>
</evidence>
<feature type="transmembrane region" description="Helical" evidence="14">
    <location>
        <begin position="85"/>
        <end position="107"/>
    </location>
</feature>
<feature type="binding site" description="axial binding residue" evidence="13">
    <location>
        <position position="203"/>
    </location>
    <ligand>
        <name>heme b</name>
        <dbReference type="ChEBI" id="CHEBI:60344"/>
        <label>1</label>
    </ligand>
    <ligandPart>
        <name>Fe</name>
        <dbReference type="ChEBI" id="CHEBI:18248"/>
    </ligandPart>
</feature>
<feature type="transmembrane region" description="Helical" evidence="14">
    <location>
        <begin position="127"/>
        <end position="145"/>
    </location>
</feature>
<keyword evidence="10 13" id="KW-0408">Iron</keyword>
<sequence>MLEQFLWVIFPYIVLTIFIGGHIWRYQYDQFGWTSKSSEVLEKKQLRLGSLMFHWGILFVFVGHVMGILIPESVYATLGITEETYHLIALAGGIPAGLAALIGLLILIRRRATVKRVRVTSSRGDWIALLFLAIVIASGLSSTLLNVDSRGFDYRTTIGPWFRSVLLFHPDPSYMETVPVWFKIHILAALSIFAVWPFTRLVHVFSLPLRYLRRSYVVYRKRMPKQAEQPYNIH</sequence>
<keyword evidence="2" id="KW-0813">Transport</keyword>
<evidence type="ECO:0000259" key="15">
    <source>
        <dbReference type="Pfam" id="PF02665"/>
    </source>
</evidence>
<dbReference type="EMBL" id="BAWO01000013">
    <property type="protein sequence ID" value="GAJ39144.1"/>
    <property type="molecule type" value="Genomic_DNA"/>
</dbReference>
<evidence type="ECO:0000256" key="10">
    <source>
        <dbReference type="ARBA" id="ARBA00023004"/>
    </source>
</evidence>
<dbReference type="OrthoDB" id="9788113at2"/>
<dbReference type="Pfam" id="PF02665">
    <property type="entry name" value="Nitrate_red_gam"/>
    <property type="match status" value="1"/>
</dbReference>
<keyword evidence="17" id="KW-1185">Reference proteome</keyword>
<dbReference type="Proteomes" id="UP000023561">
    <property type="component" value="Unassembled WGS sequence"/>
</dbReference>
<gene>
    <name evidence="16" type="primary">narI</name>
    <name evidence="16" type="ORF">GCA01S_013_00260</name>
</gene>
<keyword evidence="11" id="KW-0534">Nitrate assimilation</keyword>
<dbReference type="GeneID" id="301194713"/>
<keyword evidence="3" id="KW-1003">Cell membrane</keyword>
<proteinExistence type="predicted"/>
<dbReference type="PANTHER" id="PTHR30598:SF3">
    <property type="entry name" value="RESPIRATORY NITRATE REDUCTASE 1 GAMMA CHAIN"/>
    <property type="match status" value="1"/>
</dbReference>
<dbReference type="RefSeq" id="WP_042407854.1">
    <property type="nucleotide sequence ID" value="NZ_BAWO01000013.1"/>
</dbReference>
<comment type="caution">
    <text evidence="16">The sequence shown here is derived from an EMBL/GenBank/DDBJ whole genome shotgun (WGS) entry which is preliminary data.</text>
</comment>
<evidence type="ECO:0000256" key="6">
    <source>
        <dbReference type="ARBA" id="ARBA00022723"/>
    </source>
</evidence>
<keyword evidence="12 14" id="KW-0472">Membrane</keyword>
<dbReference type="GO" id="GO:0005886">
    <property type="term" value="C:plasma membrane"/>
    <property type="evidence" value="ECO:0007669"/>
    <property type="project" value="UniProtKB-SubCell"/>
</dbReference>
<evidence type="ECO:0000256" key="13">
    <source>
        <dbReference type="PIRSR" id="PIRSR603816-1"/>
    </source>
</evidence>
<keyword evidence="5 14" id="KW-0812">Transmembrane</keyword>
<feature type="transmembrane region" description="Helical" evidence="14">
    <location>
        <begin position="46"/>
        <end position="70"/>
    </location>
</feature>
<evidence type="ECO:0000256" key="12">
    <source>
        <dbReference type="ARBA" id="ARBA00023136"/>
    </source>
</evidence>
<dbReference type="GO" id="GO:0019645">
    <property type="term" value="P:anaerobic electron transport chain"/>
    <property type="evidence" value="ECO:0007669"/>
    <property type="project" value="TreeGrafter"/>
</dbReference>
<evidence type="ECO:0000256" key="9">
    <source>
        <dbReference type="ARBA" id="ARBA00023002"/>
    </source>
</evidence>
<name>A0A023DCX1_9BACL</name>
<evidence type="ECO:0000256" key="4">
    <source>
        <dbReference type="ARBA" id="ARBA00022617"/>
    </source>
</evidence>
<dbReference type="GO" id="GO:0046872">
    <property type="term" value="F:metal ion binding"/>
    <property type="evidence" value="ECO:0007669"/>
    <property type="project" value="UniProtKB-KW"/>
</dbReference>
<keyword evidence="7" id="KW-0249">Electron transport</keyword>
<dbReference type="InterPro" id="IPR003816">
    <property type="entry name" value="Nitrate_red_gam"/>
</dbReference>
<evidence type="ECO:0000256" key="14">
    <source>
        <dbReference type="SAM" id="Phobius"/>
    </source>
</evidence>
<organism evidence="16 17">
    <name type="scientific">Parageobacillus caldoxylosilyticus NBRC 107762</name>
    <dbReference type="NCBI Taxonomy" id="1220594"/>
    <lineage>
        <taxon>Bacteria</taxon>
        <taxon>Bacillati</taxon>
        <taxon>Bacillota</taxon>
        <taxon>Bacilli</taxon>
        <taxon>Bacillales</taxon>
        <taxon>Anoxybacillaceae</taxon>
        <taxon>Saccharococcus</taxon>
    </lineage>
</organism>
<dbReference type="AlphaFoldDB" id="A0A023DCX1"/>
<dbReference type="InterPro" id="IPR023234">
    <property type="entry name" value="NarG-like_domain"/>
</dbReference>
<feature type="transmembrane region" description="Helical" evidence="14">
    <location>
        <begin position="184"/>
        <end position="212"/>
    </location>
</feature>
<keyword evidence="9" id="KW-0560">Oxidoreductase</keyword>
<keyword evidence="4 13" id="KW-0349">Heme</keyword>
<protein>
    <submittedName>
        <fullName evidence="16">Nitrate reductase gamma subunit</fullName>
    </submittedName>
</protein>
<evidence type="ECO:0000256" key="2">
    <source>
        <dbReference type="ARBA" id="ARBA00022448"/>
    </source>
</evidence>
<keyword evidence="8 14" id="KW-1133">Transmembrane helix</keyword>
<feature type="binding site" description="axial binding residue" evidence="13">
    <location>
        <position position="185"/>
    </location>
    <ligand>
        <name>heme b</name>
        <dbReference type="ChEBI" id="CHEBI:60344"/>
        <label>1</label>
    </ligand>
    <ligandPart>
        <name>Fe</name>
        <dbReference type="ChEBI" id="CHEBI:18248"/>
    </ligandPart>
</feature>
<dbReference type="GO" id="GO:0009325">
    <property type="term" value="C:nitrate reductase complex"/>
    <property type="evidence" value="ECO:0007669"/>
    <property type="project" value="InterPro"/>
</dbReference>
<feature type="binding site" description="axial binding residue" evidence="13">
    <location>
        <position position="54"/>
    </location>
    <ligand>
        <name>heme b</name>
        <dbReference type="ChEBI" id="CHEBI:60344"/>
        <label>1</label>
    </ligand>
    <ligandPart>
        <name>Fe</name>
        <dbReference type="ChEBI" id="CHEBI:18248"/>
    </ligandPart>
</feature>
<feature type="binding site" description="axial binding residue" evidence="13">
    <location>
        <position position="64"/>
    </location>
    <ligand>
        <name>heme b</name>
        <dbReference type="ChEBI" id="CHEBI:60344"/>
        <label>1</label>
    </ligand>
    <ligandPart>
        <name>Fe</name>
        <dbReference type="ChEBI" id="CHEBI:18248"/>
    </ligandPart>
</feature>
<evidence type="ECO:0000313" key="17">
    <source>
        <dbReference type="Proteomes" id="UP000023561"/>
    </source>
</evidence>
<feature type="domain" description="NarG-like" evidence="15">
    <location>
        <begin position="4"/>
        <end position="222"/>
    </location>
</feature>
<evidence type="ECO:0000256" key="7">
    <source>
        <dbReference type="ARBA" id="ARBA00022982"/>
    </source>
</evidence>
<evidence type="ECO:0000256" key="8">
    <source>
        <dbReference type="ARBA" id="ARBA00022989"/>
    </source>
</evidence>
<dbReference type="InterPro" id="IPR036197">
    <property type="entry name" value="NarG-like_sf"/>
</dbReference>
<accession>A0A023DCX1</accession>
<dbReference type="GO" id="GO:0009055">
    <property type="term" value="F:electron transfer activity"/>
    <property type="evidence" value="ECO:0007669"/>
    <property type="project" value="TreeGrafter"/>
</dbReference>
<comment type="subcellular location">
    <subcellularLocation>
        <location evidence="1">Cell membrane</location>
        <topology evidence="1">Multi-pass membrane protein</topology>
    </subcellularLocation>
</comment>
<evidence type="ECO:0000256" key="1">
    <source>
        <dbReference type="ARBA" id="ARBA00004651"/>
    </source>
</evidence>
<evidence type="ECO:0000256" key="5">
    <source>
        <dbReference type="ARBA" id="ARBA00022692"/>
    </source>
</evidence>
<dbReference type="GO" id="GO:0042128">
    <property type="term" value="P:nitrate assimilation"/>
    <property type="evidence" value="ECO:0007669"/>
    <property type="project" value="UniProtKB-KW"/>
</dbReference>
<reference evidence="16 17" key="1">
    <citation type="submission" date="2014-04" db="EMBL/GenBank/DDBJ databases">
        <title>Whole genome shotgun sequence of Geobacillus caldoxylosilyticus NBRC 107762.</title>
        <authorList>
            <person name="Hosoyama A."/>
            <person name="Hosoyama Y."/>
            <person name="Katano-Makiyama Y."/>
            <person name="Tsuchikane K."/>
            <person name="Ohji S."/>
            <person name="Ichikawa N."/>
            <person name="Yamazoe A."/>
            <person name="Fujita N."/>
        </authorList>
    </citation>
    <scope>NUCLEOTIDE SEQUENCE [LARGE SCALE GENOMIC DNA]</scope>
    <source>
        <strain evidence="16 17">NBRC 107762</strain>
    </source>
</reference>
<evidence type="ECO:0000256" key="3">
    <source>
        <dbReference type="ARBA" id="ARBA00022475"/>
    </source>
</evidence>
<dbReference type="GO" id="GO:0020037">
    <property type="term" value="F:heme binding"/>
    <property type="evidence" value="ECO:0007669"/>
    <property type="project" value="TreeGrafter"/>
</dbReference>
<dbReference type="GO" id="GO:0008940">
    <property type="term" value="F:nitrate reductase activity"/>
    <property type="evidence" value="ECO:0007669"/>
    <property type="project" value="InterPro"/>
</dbReference>
<keyword evidence="6" id="KW-0479">Metal-binding</keyword>
<dbReference type="FunFam" id="1.20.950.20:FF:000001">
    <property type="entry name" value="Respiratory nitrate reductase subunit gamma"/>
    <property type="match status" value="1"/>
</dbReference>
<dbReference type="SUPFAM" id="SSF103501">
    <property type="entry name" value="Respiratory nitrate reductase 1 gamma chain"/>
    <property type="match status" value="1"/>
</dbReference>